<dbReference type="Proteomes" id="UP000584374">
    <property type="component" value="Unassembled WGS sequence"/>
</dbReference>
<sequence length="304" mass="31465">MDLFDRKAESGSPPRRRVAAEKYALGVASLLAIAGCSQAAVATVPETTVDAPAVVVAPVPQPGPTGPAAAVAAVEKQADGHSGTIVEAAVLDRATRELALGRNAAQPLYAASLSKLIVAVDVLQQGNTGLTVTDEVRDLIGRSLGPSDDDAMNALWSDFDGPGAVSRVAAQLGLQDTFPPVDVTRWGETLVSARDVVRLYDFVLTDLPTQDRDFILGTLAGAPTRAVDGFELAFGLAVTGAGAVKSAWMCCPQGTITLHSAGVMDQHARHFVVALLSSQPSSLGYAKARDELTDAAQAALATLR</sequence>
<comment type="caution">
    <text evidence="2">The sequence shown here is derived from an EMBL/GenBank/DDBJ whole genome shotgun (WGS) entry which is preliminary data.</text>
</comment>
<protein>
    <submittedName>
        <fullName evidence="2">Uncharacterized protein</fullName>
    </submittedName>
</protein>
<evidence type="ECO:0000256" key="1">
    <source>
        <dbReference type="SAM" id="SignalP"/>
    </source>
</evidence>
<keyword evidence="3" id="KW-1185">Reference proteome</keyword>
<keyword evidence="1" id="KW-0732">Signal</keyword>
<dbReference type="GO" id="GO:0030655">
    <property type="term" value="P:beta-lactam antibiotic catabolic process"/>
    <property type="evidence" value="ECO:0007669"/>
    <property type="project" value="InterPro"/>
</dbReference>
<dbReference type="AlphaFoldDB" id="A0A840QCL9"/>
<proteinExistence type="predicted"/>
<gene>
    <name evidence="2" type="ORF">BJ970_003902</name>
</gene>
<dbReference type="PANTHER" id="PTHR35333:SF3">
    <property type="entry name" value="BETA-LACTAMASE-TYPE TRANSPEPTIDASE FOLD CONTAINING PROTEIN"/>
    <property type="match status" value="1"/>
</dbReference>
<dbReference type="RefSeq" id="WP_184727522.1">
    <property type="nucleotide sequence ID" value="NZ_JACHIW010000001.1"/>
</dbReference>
<evidence type="ECO:0000313" key="2">
    <source>
        <dbReference type="EMBL" id="MBB5156368.1"/>
    </source>
</evidence>
<dbReference type="Gene3D" id="3.40.710.10">
    <property type="entry name" value="DD-peptidase/beta-lactamase superfamily"/>
    <property type="match status" value="1"/>
</dbReference>
<dbReference type="InterPro" id="IPR000871">
    <property type="entry name" value="Beta-lactam_class-A"/>
</dbReference>
<accession>A0A840QCL9</accession>
<dbReference type="GO" id="GO:0008800">
    <property type="term" value="F:beta-lactamase activity"/>
    <property type="evidence" value="ECO:0007669"/>
    <property type="project" value="InterPro"/>
</dbReference>
<feature type="signal peptide" evidence="1">
    <location>
        <begin position="1"/>
        <end position="39"/>
    </location>
</feature>
<dbReference type="EMBL" id="JACHIW010000001">
    <property type="protein sequence ID" value="MBB5156368.1"/>
    <property type="molecule type" value="Genomic_DNA"/>
</dbReference>
<organism evidence="2 3">
    <name type="scientific">Saccharopolyspora phatthalungensis</name>
    <dbReference type="NCBI Taxonomy" id="664693"/>
    <lineage>
        <taxon>Bacteria</taxon>
        <taxon>Bacillati</taxon>
        <taxon>Actinomycetota</taxon>
        <taxon>Actinomycetes</taxon>
        <taxon>Pseudonocardiales</taxon>
        <taxon>Pseudonocardiaceae</taxon>
        <taxon>Saccharopolyspora</taxon>
    </lineage>
</organism>
<evidence type="ECO:0000313" key="3">
    <source>
        <dbReference type="Proteomes" id="UP000584374"/>
    </source>
</evidence>
<feature type="chain" id="PRO_5032921004" evidence="1">
    <location>
        <begin position="40"/>
        <end position="304"/>
    </location>
</feature>
<reference evidence="2 3" key="1">
    <citation type="submission" date="2020-08" db="EMBL/GenBank/DDBJ databases">
        <title>Sequencing the genomes of 1000 actinobacteria strains.</title>
        <authorList>
            <person name="Klenk H.-P."/>
        </authorList>
    </citation>
    <scope>NUCLEOTIDE SEQUENCE [LARGE SCALE GENOMIC DNA]</scope>
    <source>
        <strain evidence="2 3">DSM 45584</strain>
    </source>
</reference>
<dbReference type="SUPFAM" id="SSF56601">
    <property type="entry name" value="beta-lactamase/transpeptidase-like"/>
    <property type="match status" value="1"/>
</dbReference>
<dbReference type="InterPro" id="IPR012338">
    <property type="entry name" value="Beta-lactam/transpept-like"/>
</dbReference>
<name>A0A840QCL9_9PSEU</name>
<dbReference type="PANTHER" id="PTHR35333">
    <property type="entry name" value="BETA-LACTAMASE"/>
    <property type="match status" value="1"/>
</dbReference>
<dbReference type="GO" id="GO:0046677">
    <property type="term" value="P:response to antibiotic"/>
    <property type="evidence" value="ECO:0007669"/>
    <property type="project" value="InterPro"/>
</dbReference>